<sequence length="744" mass="83150">MAQYAVEFLHAVDAAADAFGPLKSVVGGALYVAETVKKFKSNKNDWARFAAHIQDCVACVLLPENNQDLDDDRKEHVKVLASTLDDIKATINTIQDKKCWKRFRDFLKDPEKIADMRRRFDDTIRVFQLKHAIASERDVAEILEKLGPSTIEAIVQDLVEKFGDAIVRDIVVANVIHDAFPTPAGATWGPEKACSPGTRVAVLDEIEAWIDSADPTKRIFLISDVAGSGKSAIAHAICQRREEHLVSHFFFARGVSGRDDYGVLLGHIIRDLAALTPTLGREIGSIFERERSLVAAGPSRQFDKVIMPLSRLYPTNRPILIVLDALDEGYKNGDQVHLRLLEILRDQIDKLPGNFRILITCRPDDKIMPFLENKPHVLQLVAHLSGDAALYDVSVYVDQRLRQILASKSLPLAEDMASSRTLIEKSQGLFIWVATILNFLGTCQNPIQQLARLLAEGGPSPRSAKSKMDKLYQAILDDCNWDDDDFKEGYYLLMGTVLAARSPLTIAAMKALHKNAIAFDNMCQSSLRSLLSGLDANDKPVQILHLSLREFLTMQTSKQYAIIEQQHNQRLALFCVDALNSELSNNISDIGAITEHLLYACRFWSVHVVNMKQEDLSQKFLDTFSHFATNNLVTWMKVVTITDKFQPLDSVREWTQKMKLNERLISKISHEESVASTAFNIAIDLKNMALYNDALNAAQEATIIYKALADNQPVKFTPNLAMSLHNLSSCLSDVGRVSEALEAI</sequence>
<dbReference type="EMBL" id="MU277421">
    <property type="protein sequence ID" value="KAI0054469.1"/>
    <property type="molecule type" value="Genomic_DNA"/>
</dbReference>
<proteinExistence type="predicted"/>
<reference evidence="1" key="1">
    <citation type="submission" date="2021-03" db="EMBL/GenBank/DDBJ databases">
        <authorList>
            <consortium name="DOE Joint Genome Institute"/>
            <person name="Ahrendt S."/>
            <person name="Looney B.P."/>
            <person name="Miyauchi S."/>
            <person name="Morin E."/>
            <person name="Drula E."/>
            <person name="Courty P.E."/>
            <person name="Chicoki N."/>
            <person name="Fauchery L."/>
            <person name="Kohler A."/>
            <person name="Kuo A."/>
            <person name="Labutti K."/>
            <person name="Pangilinan J."/>
            <person name="Lipzen A."/>
            <person name="Riley R."/>
            <person name="Andreopoulos W."/>
            <person name="He G."/>
            <person name="Johnson J."/>
            <person name="Barry K.W."/>
            <person name="Grigoriev I.V."/>
            <person name="Nagy L."/>
            <person name="Hibbett D."/>
            <person name="Henrissat B."/>
            <person name="Matheny P.B."/>
            <person name="Labbe J."/>
            <person name="Martin F."/>
        </authorList>
    </citation>
    <scope>NUCLEOTIDE SEQUENCE</scope>
    <source>
        <strain evidence="1">HHB10654</strain>
    </source>
</reference>
<accession>A0ACB8SDA5</accession>
<evidence type="ECO:0000313" key="1">
    <source>
        <dbReference type="EMBL" id="KAI0054469.1"/>
    </source>
</evidence>
<protein>
    <submittedName>
        <fullName evidence="1">Uncharacterized protein</fullName>
    </submittedName>
</protein>
<reference evidence="1" key="2">
    <citation type="journal article" date="2022" name="New Phytol.">
        <title>Evolutionary transition to the ectomycorrhizal habit in the genomes of a hyperdiverse lineage of mushroom-forming fungi.</title>
        <authorList>
            <person name="Looney B."/>
            <person name="Miyauchi S."/>
            <person name="Morin E."/>
            <person name="Drula E."/>
            <person name="Courty P.E."/>
            <person name="Kohler A."/>
            <person name="Kuo A."/>
            <person name="LaButti K."/>
            <person name="Pangilinan J."/>
            <person name="Lipzen A."/>
            <person name="Riley R."/>
            <person name="Andreopoulos W."/>
            <person name="He G."/>
            <person name="Johnson J."/>
            <person name="Nolan M."/>
            <person name="Tritt A."/>
            <person name="Barry K.W."/>
            <person name="Grigoriev I.V."/>
            <person name="Nagy L.G."/>
            <person name="Hibbett D."/>
            <person name="Henrissat B."/>
            <person name="Matheny P.B."/>
            <person name="Labbe J."/>
            <person name="Martin F.M."/>
        </authorList>
    </citation>
    <scope>NUCLEOTIDE SEQUENCE</scope>
    <source>
        <strain evidence="1">HHB10654</strain>
    </source>
</reference>
<organism evidence="1 2">
    <name type="scientific">Artomyces pyxidatus</name>
    <dbReference type="NCBI Taxonomy" id="48021"/>
    <lineage>
        <taxon>Eukaryota</taxon>
        <taxon>Fungi</taxon>
        <taxon>Dikarya</taxon>
        <taxon>Basidiomycota</taxon>
        <taxon>Agaricomycotina</taxon>
        <taxon>Agaricomycetes</taxon>
        <taxon>Russulales</taxon>
        <taxon>Auriscalpiaceae</taxon>
        <taxon>Artomyces</taxon>
    </lineage>
</organism>
<gene>
    <name evidence="1" type="ORF">BV25DRAFT_703360</name>
</gene>
<name>A0ACB8SDA5_9AGAM</name>
<evidence type="ECO:0000313" key="2">
    <source>
        <dbReference type="Proteomes" id="UP000814140"/>
    </source>
</evidence>
<feature type="non-terminal residue" evidence="1">
    <location>
        <position position="744"/>
    </location>
</feature>
<keyword evidence="2" id="KW-1185">Reference proteome</keyword>
<dbReference type="Proteomes" id="UP000814140">
    <property type="component" value="Unassembled WGS sequence"/>
</dbReference>
<comment type="caution">
    <text evidence="1">The sequence shown here is derived from an EMBL/GenBank/DDBJ whole genome shotgun (WGS) entry which is preliminary data.</text>
</comment>